<evidence type="ECO:0000313" key="1">
    <source>
        <dbReference type="EMBL" id="KAG8089758.1"/>
    </source>
</evidence>
<reference evidence="1" key="1">
    <citation type="journal article" date="2021" name="bioRxiv">
        <title>Whole Genome Assembly and Annotation of Northern Wild Rice, Zizania palustris L., Supports a Whole Genome Duplication in the Zizania Genus.</title>
        <authorList>
            <person name="Haas M."/>
            <person name="Kono T."/>
            <person name="Macchietto M."/>
            <person name="Millas R."/>
            <person name="McGilp L."/>
            <person name="Shao M."/>
            <person name="Duquette J."/>
            <person name="Hirsch C.N."/>
            <person name="Kimball J."/>
        </authorList>
    </citation>
    <scope>NUCLEOTIDE SEQUENCE</scope>
    <source>
        <tissue evidence="1">Fresh leaf tissue</tissue>
    </source>
</reference>
<proteinExistence type="predicted"/>
<name>A0A8J6BSX9_ZIZPA</name>
<evidence type="ECO:0000313" key="2">
    <source>
        <dbReference type="Proteomes" id="UP000729402"/>
    </source>
</evidence>
<keyword evidence="2" id="KW-1185">Reference proteome</keyword>
<accession>A0A8J6BSX9</accession>
<comment type="caution">
    <text evidence="1">The sequence shown here is derived from an EMBL/GenBank/DDBJ whole genome shotgun (WGS) entry which is preliminary data.</text>
</comment>
<dbReference type="Proteomes" id="UP000729402">
    <property type="component" value="Unassembled WGS sequence"/>
</dbReference>
<sequence>MAAVEEMAAKRTRRQLSSMAAWRARKWPSSWLSATAVLRPGSSTAEVSFQVSTFPKADTFEYSHMITAFLQT</sequence>
<dbReference type="EMBL" id="JAAALK010000081">
    <property type="protein sequence ID" value="KAG8089758.1"/>
    <property type="molecule type" value="Genomic_DNA"/>
</dbReference>
<gene>
    <name evidence="1" type="ORF">GUJ93_ZPchr0011g27021</name>
</gene>
<protein>
    <submittedName>
        <fullName evidence="1">Uncharacterized protein</fullName>
    </submittedName>
</protein>
<dbReference type="AlphaFoldDB" id="A0A8J6BSX9"/>
<organism evidence="1 2">
    <name type="scientific">Zizania palustris</name>
    <name type="common">Northern wild rice</name>
    <dbReference type="NCBI Taxonomy" id="103762"/>
    <lineage>
        <taxon>Eukaryota</taxon>
        <taxon>Viridiplantae</taxon>
        <taxon>Streptophyta</taxon>
        <taxon>Embryophyta</taxon>
        <taxon>Tracheophyta</taxon>
        <taxon>Spermatophyta</taxon>
        <taxon>Magnoliopsida</taxon>
        <taxon>Liliopsida</taxon>
        <taxon>Poales</taxon>
        <taxon>Poaceae</taxon>
        <taxon>BOP clade</taxon>
        <taxon>Oryzoideae</taxon>
        <taxon>Oryzeae</taxon>
        <taxon>Zizaniinae</taxon>
        <taxon>Zizania</taxon>
    </lineage>
</organism>
<reference evidence="1" key="2">
    <citation type="submission" date="2021-02" db="EMBL/GenBank/DDBJ databases">
        <authorList>
            <person name="Kimball J.A."/>
            <person name="Haas M.W."/>
            <person name="Macchietto M."/>
            <person name="Kono T."/>
            <person name="Duquette J."/>
            <person name="Shao M."/>
        </authorList>
    </citation>
    <scope>NUCLEOTIDE SEQUENCE</scope>
    <source>
        <tissue evidence="1">Fresh leaf tissue</tissue>
    </source>
</reference>